<feature type="transmembrane region" description="Helical" evidence="6">
    <location>
        <begin position="328"/>
        <end position="351"/>
    </location>
</feature>
<feature type="transmembrane region" description="Helical" evidence="6">
    <location>
        <begin position="217"/>
        <end position="238"/>
    </location>
</feature>
<dbReference type="InterPro" id="IPR050833">
    <property type="entry name" value="Poly_Biosynth_Transport"/>
</dbReference>
<feature type="transmembrane region" description="Helical" evidence="6">
    <location>
        <begin position="262"/>
        <end position="284"/>
    </location>
</feature>
<feature type="transmembrane region" description="Helical" evidence="6">
    <location>
        <begin position="447"/>
        <end position="464"/>
    </location>
</feature>
<comment type="subcellular location">
    <subcellularLocation>
        <location evidence="1">Cell membrane</location>
        <topology evidence="1">Multi-pass membrane protein</topology>
    </subcellularLocation>
</comment>
<protein>
    <submittedName>
        <fullName evidence="7">Oligosaccharide flippase family protein</fullName>
    </submittedName>
</protein>
<feature type="transmembrane region" description="Helical" evidence="6">
    <location>
        <begin position="422"/>
        <end position="441"/>
    </location>
</feature>
<evidence type="ECO:0000256" key="1">
    <source>
        <dbReference type="ARBA" id="ARBA00004651"/>
    </source>
</evidence>
<feature type="transmembrane region" description="Helical" evidence="6">
    <location>
        <begin position="363"/>
        <end position="384"/>
    </location>
</feature>
<gene>
    <name evidence="7" type="ORF">K4H94_01940</name>
</gene>
<dbReference type="RefSeq" id="WP_021874943.1">
    <property type="nucleotide sequence ID" value="NZ_CP018630.1"/>
</dbReference>
<feature type="transmembrane region" description="Helical" evidence="6">
    <location>
        <begin position="59"/>
        <end position="78"/>
    </location>
</feature>
<evidence type="ECO:0000256" key="3">
    <source>
        <dbReference type="ARBA" id="ARBA00022692"/>
    </source>
</evidence>
<accession>A0ABD4RER4</accession>
<feature type="transmembrane region" description="Helical" evidence="6">
    <location>
        <begin position="390"/>
        <end position="415"/>
    </location>
</feature>
<comment type="caution">
    <text evidence="7">The sequence shown here is derived from an EMBL/GenBank/DDBJ whole genome shotgun (WGS) entry which is preliminary data.</text>
</comment>
<feature type="transmembrane region" description="Helical" evidence="6">
    <location>
        <begin position="183"/>
        <end position="205"/>
    </location>
</feature>
<name>A0ABD4RER4_9CLOT</name>
<dbReference type="PANTHER" id="PTHR30250:SF11">
    <property type="entry name" value="O-ANTIGEN TRANSPORTER-RELATED"/>
    <property type="match status" value="1"/>
</dbReference>
<dbReference type="KEGG" id="cchv:BTM20_03695"/>
<feature type="transmembrane region" description="Helical" evidence="6">
    <location>
        <begin position="156"/>
        <end position="177"/>
    </location>
</feature>
<sequence length="469" mass="53012">MLKKILNKFTGDSLISAATWYTVGTFLLKGINFFTMPLYTKLLGLDTADYGITGIYSTYLGIISIFIGLGINGTLGTARANLPRDEYDGYISSTLFLSTLSFFGVFLLTIFFRNPISKFTELAVPLIILMVIQAFFDFVGGFNSSRLVFEKDYKKYLLISAISTLLNIGVSIVIILSLNNEKYLGRIYAGVIASVLIGIVVYINMMRKGKVFISLKHWKFCLPIALPLIVHNLSHMILTQSDRVMLQKYTTDSIVGLYNMSYNIGMIVNIILMSINSAWVAWYFDAQRDKLDKEIKEKAKIYIIVFTIFTGLFTLASPEMMKFLASKVFWPGIGIIPMVVLAYYFVFLYTFGVNYEFYRKKSTLISTGTMLAAIVNIVINFLLIPKIGGLGAAIATTISYALLFVFHEIIVRLVLKRKDFPFVYYIYALAAILVVMIFHYVFIDMMLVRWALIIIIIAGVLVNLKKVIK</sequence>
<dbReference type="AlphaFoldDB" id="A0ABD4RER4"/>
<organism evidence="7 8">
    <name type="scientific">Clostridium chauvoei</name>
    <dbReference type="NCBI Taxonomy" id="46867"/>
    <lineage>
        <taxon>Bacteria</taxon>
        <taxon>Bacillati</taxon>
        <taxon>Bacillota</taxon>
        <taxon>Clostridia</taxon>
        <taxon>Eubacteriales</taxon>
        <taxon>Clostridiaceae</taxon>
        <taxon>Clostridium</taxon>
    </lineage>
</organism>
<keyword evidence="5 6" id="KW-0472">Membrane</keyword>
<keyword evidence="4 6" id="KW-1133">Transmembrane helix</keyword>
<feature type="transmembrane region" description="Helical" evidence="6">
    <location>
        <begin position="124"/>
        <end position="144"/>
    </location>
</feature>
<keyword evidence="3 6" id="KW-0812">Transmembrane</keyword>
<feature type="transmembrane region" description="Helical" evidence="6">
    <location>
        <begin position="299"/>
        <end position="316"/>
    </location>
</feature>
<feature type="transmembrane region" description="Helical" evidence="6">
    <location>
        <begin position="20"/>
        <end position="39"/>
    </location>
</feature>
<evidence type="ECO:0000256" key="2">
    <source>
        <dbReference type="ARBA" id="ARBA00022475"/>
    </source>
</evidence>
<dbReference type="Proteomes" id="UP000775179">
    <property type="component" value="Unassembled WGS sequence"/>
</dbReference>
<dbReference type="InterPro" id="IPR002797">
    <property type="entry name" value="Polysacc_synth"/>
</dbReference>
<keyword evidence="2" id="KW-1003">Cell membrane</keyword>
<dbReference type="Pfam" id="PF01943">
    <property type="entry name" value="Polysacc_synt"/>
    <property type="match status" value="1"/>
</dbReference>
<feature type="transmembrane region" description="Helical" evidence="6">
    <location>
        <begin position="90"/>
        <end position="112"/>
    </location>
</feature>
<evidence type="ECO:0000256" key="5">
    <source>
        <dbReference type="ARBA" id="ARBA00023136"/>
    </source>
</evidence>
<reference evidence="7 8" key="1">
    <citation type="submission" date="2021-08" db="EMBL/GenBank/DDBJ databases">
        <title>Genome sequence analysis of Clostridium chauvoei strains of European origin and evaluation of typing options for outbreak investigations.</title>
        <authorList>
            <person name="Abdel-Glil M."/>
            <person name="Thomas P."/>
            <person name="Seyboldt C."/>
        </authorList>
    </citation>
    <scope>NUCLEOTIDE SEQUENCE [LARGE SCALE GENOMIC DNA]</scope>
    <source>
        <strain evidence="7 8">S0260-09</strain>
    </source>
</reference>
<proteinExistence type="predicted"/>
<evidence type="ECO:0000313" key="8">
    <source>
        <dbReference type="Proteomes" id="UP000775179"/>
    </source>
</evidence>
<dbReference type="EMBL" id="JAIFTX010000003">
    <property type="protein sequence ID" value="MBX7289813.1"/>
    <property type="molecule type" value="Genomic_DNA"/>
</dbReference>
<evidence type="ECO:0000256" key="6">
    <source>
        <dbReference type="SAM" id="Phobius"/>
    </source>
</evidence>
<dbReference type="GeneID" id="66300955"/>
<evidence type="ECO:0000313" key="7">
    <source>
        <dbReference type="EMBL" id="MBX7289813.1"/>
    </source>
</evidence>
<dbReference type="PANTHER" id="PTHR30250">
    <property type="entry name" value="PST FAMILY PREDICTED COLANIC ACID TRANSPORTER"/>
    <property type="match status" value="1"/>
</dbReference>
<evidence type="ECO:0000256" key="4">
    <source>
        <dbReference type="ARBA" id="ARBA00022989"/>
    </source>
</evidence>
<dbReference type="GO" id="GO:0005886">
    <property type="term" value="C:plasma membrane"/>
    <property type="evidence" value="ECO:0007669"/>
    <property type="project" value="UniProtKB-SubCell"/>
</dbReference>